<dbReference type="EMBL" id="CAJPIZ010002132">
    <property type="protein sequence ID" value="CAG2104583.1"/>
    <property type="molecule type" value="Genomic_DNA"/>
</dbReference>
<dbReference type="AlphaFoldDB" id="A0A7R9KLI0"/>
<dbReference type="Proteomes" id="UP000759131">
    <property type="component" value="Unassembled WGS sequence"/>
</dbReference>
<evidence type="ECO:0000256" key="2">
    <source>
        <dbReference type="SAM" id="Phobius"/>
    </source>
</evidence>
<dbReference type="OrthoDB" id="6431829at2759"/>
<keyword evidence="2" id="KW-0472">Membrane</keyword>
<sequence length="230" mass="25401">MVIYNINPDINEEAVILSDYKTSVLLEFEVILPLTLSGIVVVAVTLLVCVVIHRRHPNDTYHSSNNSRMSNGKQNILNGDDSVNLCDMDNKTTTNSANRNPMTATTGSEYQRPHNNSQKCLYFPTPYATTQIDENLEFVDNTGTVRKVSECGQYATVKRMTPKMHPKSDLHIYSYAVNSQLSATKEDSEALITYLVEPIGGGNGGGPSSYGPTPTHCCSFIDNNQTKLNF</sequence>
<feature type="region of interest" description="Disordered" evidence="1">
    <location>
        <begin position="92"/>
        <end position="112"/>
    </location>
</feature>
<keyword evidence="2" id="KW-0812">Transmembrane</keyword>
<organism evidence="3">
    <name type="scientific">Medioppia subpectinata</name>
    <dbReference type="NCBI Taxonomy" id="1979941"/>
    <lineage>
        <taxon>Eukaryota</taxon>
        <taxon>Metazoa</taxon>
        <taxon>Ecdysozoa</taxon>
        <taxon>Arthropoda</taxon>
        <taxon>Chelicerata</taxon>
        <taxon>Arachnida</taxon>
        <taxon>Acari</taxon>
        <taxon>Acariformes</taxon>
        <taxon>Sarcoptiformes</taxon>
        <taxon>Oribatida</taxon>
        <taxon>Brachypylina</taxon>
        <taxon>Oppioidea</taxon>
        <taxon>Oppiidae</taxon>
        <taxon>Medioppia</taxon>
    </lineage>
</organism>
<evidence type="ECO:0000313" key="4">
    <source>
        <dbReference type="Proteomes" id="UP000759131"/>
    </source>
</evidence>
<keyword evidence="2" id="KW-1133">Transmembrane helix</keyword>
<name>A0A7R9KLI0_9ACAR</name>
<evidence type="ECO:0000256" key="1">
    <source>
        <dbReference type="SAM" id="MobiDB-lite"/>
    </source>
</evidence>
<keyword evidence="4" id="KW-1185">Reference proteome</keyword>
<reference evidence="3" key="1">
    <citation type="submission" date="2020-11" db="EMBL/GenBank/DDBJ databases">
        <authorList>
            <person name="Tran Van P."/>
        </authorList>
    </citation>
    <scope>NUCLEOTIDE SEQUENCE</scope>
</reference>
<accession>A0A7R9KLI0</accession>
<feature type="transmembrane region" description="Helical" evidence="2">
    <location>
        <begin position="30"/>
        <end position="52"/>
    </location>
</feature>
<protein>
    <submittedName>
        <fullName evidence="3">Uncharacterized protein</fullName>
    </submittedName>
</protein>
<proteinExistence type="predicted"/>
<gene>
    <name evidence="3" type="ORF">OSB1V03_LOCUS4599</name>
</gene>
<dbReference type="EMBL" id="OC856707">
    <property type="protein sequence ID" value="CAD7624153.1"/>
    <property type="molecule type" value="Genomic_DNA"/>
</dbReference>
<evidence type="ECO:0000313" key="3">
    <source>
        <dbReference type="EMBL" id="CAD7624153.1"/>
    </source>
</evidence>